<gene>
    <name evidence="2" type="ORF">EI546_06335</name>
</gene>
<evidence type="ECO:0000313" key="2">
    <source>
        <dbReference type="EMBL" id="QAA81367.1"/>
    </source>
</evidence>
<dbReference type="RefSeq" id="WP_128249755.1">
    <property type="nucleotide sequence ID" value="NZ_CP034951.1"/>
</dbReference>
<dbReference type="PANTHER" id="PTHR12526:SF630">
    <property type="entry name" value="GLYCOSYLTRANSFERASE"/>
    <property type="match status" value="1"/>
</dbReference>
<evidence type="ECO:0000313" key="3">
    <source>
        <dbReference type="Proteomes" id="UP000285517"/>
    </source>
</evidence>
<keyword evidence="3" id="KW-1185">Reference proteome</keyword>
<accession>A0A410G253</accession>
<dbReference type="AlphaFoldDB" id="A0A410G253"/>
<dbReference type="Gene3D" id="3.40.50.2000">
    <property type="entry name" value="Glycogen Phosphorylase B"/>
    <property type="match status" value="2"/>
</dbReference>
<dbReference type="InterPro" id="IPR001296">
    <property type="entry name" value="Glyco_trans_1"/>
</dbReference>
<dbReference type="GO" id="GO:0016757">
    <property type="term" value="F:glycosyltransferase activity"/>
    <property type="evidence" value="ECO:0007669"/>
    <property type="project" value="InterPro"/>
</dbReference>
<proteinExistence type="predicted"/>
<dbReference type="CDD" id="cd03801">
    <property type="entry name" value="GT4_PimA-like"/>
    <property type="match status" value="1"/>
</dbReference>
<dbReference type="Pfam" id="PF00534">
    <property type="entry name" value="Glycos_transf_1"/>
    <property type="match status" value="1"/>
</dbReference>
<reference evidence="2 3" key="1">
    <citation type="submission" date="2019-01" db="EMBL/GenBank/DDBJ databases">
        <title>Complete genome sequencing of Aequorivita sp. H23M31.</title>
        <authorList>
            <person name="Bae J.-W."/>
        </authorList>
    </citation>
    <scope>NUCLEOTIDE SEQUENCE [LARGE SCALE GENOMIC DNA]</scope>
    <source>
        <strain evidence="2 3">H23M31</strain>
    </source>
</reference>
<dbReference type="PANTHER" id="PTHR12526">
    <property type="entry name" value="GLYCOSYLTRANSFERASE"/>
    <property type="match status" value="1"/>
</dbReference>
<dbReference type="SUPFAM" id="SSF53756">
    <property type="entry name" value="UDP-Glycosyltransferase/glycogen phosphorylase"/>
    <property type="match status" value="1"/>
</dbReference>
<evidence type="ECO:0000259" key="1">
    <source>
        <dbReference type="Pfam" id="PF00534"/>
    </source>
</evidence>
<protein>
    <submittedName>
        <fullName evidence="2">Glycosyltransferase</fullName>
    </submittedName>
</protein>
<name>A0A410G253_9FLAO</name>
<dbReference type="OrthoDB" id="832722at2"/>
<keyword evidence="2" id="KW-0808">Transferase</keyword>
<dbReference type="Proteomes" id="UP000285517">
    <property type="component" value="Chromosome"/>
</dbReference>
<feature type="domain" description="Glycosyl transferase family 1" evidence="1">
    <location>
        <begin position="184"/>
        <end position="346"/>
    </location>
</feature>
<dbReference type="EMBL" id="CP034951">
    <property type="protein sequence ID" value="QAA81367.1"/>
    <property type="molecule type" value="Genomic_DNA"/>
</dbReference>
<organism evidence="2 3">
    <name type="scientific">Aequorivita ciconiae</name>
    <dbReference type="NCBI Taxonomy" id="2494375"/>
    <lineage>
        <taxon>Bacteria</taxon>
        <taxon>Pseudomonadati</taxon>
        <taxon>Bacteroidota</taxon>
        <taxon>Flavobacteriia</taxon>
        <taxon>Flavobacteriales</taxon>
        <taxon>Flavobacteriaceae</taxon>
        <taxon>Aequorivita</taxon>
    </lineage>
</organism>
<sequence length="369" mass="42680">MNKKIAVIAGSINPLRQKYLFSWYRDFESVYGNIKLFIGSRTSQASFAKAFKLNSRKEKVIAEIMDAIRFRRLPEPIRNIRPLLNYNPEVIHLLTFQAFRYVEPYLEIKKIKLIVSFRGFDLNVYPHQSESNKELIQKIFKKADKIHFISDGLMRTGISLGADPQKSFVIRRSIWVEPNETIRKKAHGGPLVILSVGRLVWEKGYIYALEAIAILKERGFEFQYRIMGEGRDLPMLQYHLIRLGLEDSVVFLGEGSRNEVKEQLLNADIFFQASVTEALSNALIEASYYGLPIVSSRVGGIPEVVDHQKTGLLSPPCNPQLYANNLARLIDNRELRKEFGINARKRALEYFSMEREIEMWKNIYDEIKN</sequence>
<dbReference type="KEGG" id="aev:EI546_06335"/>